<dbReference type="AlphaFoldDB" id="A0A7W9LTI4"/>
<dbReference type="Proteomes" id="UP000590647">
    <property type="component" value="Unassembled WGS sequence"/>
</dbReference>
<proteinExistence type="predicted"/>
<protein>
    <recommendedName>
        <fullName evidence="3">Aminoglycoside phosphotransferase domain-containing protein</fullName>
    </recommendedName>
</protein>
<accession>A0A7W9LTI4</accession>
<dbReference type="SUPFAM" id="SSF56112">
    <property type="entry name" value="Protein kinase-like (PK-like)"/>
    <property type="match status" value="1"/>
</dbReference>
<comment type="caution">
    <text evidence="1">The sequence shown here is derived from an EMBL/GenBank/DDBJ whole genome shotgun (WGS) entry which is preliminary data.</text>
</comment>
<evidence type="ECO:0008006" key="3">
    <source>
        <dbReference type="Google" id="ProtNLM"/>
    </source>
</evidence>
<reference evidence="1 2" key="1">
    <citation type="submission" date="2020-08" db="EMBL/GenBank/DDBJ databases">
        <title>Sequencing the genomes of 1000 actinobacteria strains.</title>
        <authorList>
            <person name="Klenk H.-P."/>
        </authorList>
    </citation>
    <scope>NUCLEOTIDE SEQUENCE [LARGE SCALE GENOMIC DNA]</scope>
    <source>
        <strain evidence="1 2">DSM 40084</strain>
    </source>
</reference>
<sequence>MTKVDVGQFTWQRGLMRAGPLGRRIELRSTGGRHGTAAARVIYRPLRPAGRAAAFFDRLLMRVRLGPKVDNPLTFADTFLHVLPKEVDGMAFMHSSTPGRGIAALSASGRPRYVLKVGTRDDQRLQNEGHVLTKLPSMGLPFDVPELLFADFVGDHFVVMSRAWPNCREAALLSCDELLDITVALGRSGNGKCSVGHGDLAPWNILRTPQGLGIVDWESASLAQRPLRDVIHYLVQAGGHLGWVDARTVVRELTGSQGILAQLATRIGCPQPEVDQALQSYFASLPAANIRRVRGFRDNVASELGLKVA</sequence>
<keyword evidence="2" id="KW-1185">Reference proteome</keyword>
<evidence type="ECO:0000313" key="1">
    <source>
        <dbReference type="EMBL" id="MBB5795596.1"/>
    </source>
</evidence>
<organism evidence="1 2">
    <name type="scientific">Streptomyces caelestis</name>
    <dbReference type="NCBI Taxonomy" id="36816"/>
    <lineage>
        <taxon>Bacteria</taxon>
        <taxon>Bacillati</taxon>
        <taxon>Actinomycetota</taxon>
        <taxon>Actinomycetes</taxon>
        <taxon>Kitasatosporales</taxon>
        <taxon>Streptomycetaceae</taxon>
        <taxon>Streptomyces</taxon>
    </lineage>
</organism>
<name>A0A7W9LTI4_9ACTN</name>
<dbReference type="Gene3D" id="3.90.1200.10">
    <property type="match status" value="1"/>
</dbReference>
<dbReference type="InterPro" id="IPR011009">
    <property type="entry name" value="Kinase-like_dom_sf"/>
</dbReference>
<gene>
    <name evidence="1" type="ORF">HDA41_003560</name>
</gene>
<dbReference type="EMBL" id="JACHNE010000001">
    <property type="protein sequence ID" value="MBB5795596.1"/>
    <property type="molecule type" value="Genomic_DNA"/>
</dbReference>
<evidence type="ECO:0000313" key="2">
    <source>
        <dbReference type="Proteomes" id="UP000590647"/>
    </source>
</evidence>
<dbReference type="RefSeq" id="WP_184985059.1">
    <property type="nucleotide sequence ID" value="NZ_JACHNE010000001.1"/>
</dbReference>